<dbReference type="KEGG" id="tped:TPE_0091"/>
<gene>
    <name evidence="3" type="ORF">TPE_0091</name>
</gene>
<keyword evidence="4" id="KW-1185">Reference proteome</keyword>
<feature type="domain" description="Teneurin-like YD-shell" evidence="2">
    <location>
        <begin position="158"/>
        <end position="287"/>
    </location>
</feature>
<keyword evidence="1" id="KW-0677">Repeat</keyword>
<dbReference type="NCBIfam" id="TIGR03696">
    <property type="entry name" value="Rhs_assc_core"/>
    <property type="match status" value="1"/>
</dbReference>
<dbReference type="Gene3D" id="2.180.10.10">
    <property type="entry name" value="RHS repeat-associated core"/>
    <property type="match status" value="1"/>
</dbReference>
<dbReference type="PANTHER" id="PTHR32305">
    <property type="match status" value="1"/>
</dbReference>
<evidence type="ECO:0000313" key="3">
    <source>
        <dbReference type="EMBL" id="AGT42592.1"/>
    </source>
</evidence>
<dbReference type="AlphaFoldDB" id="S5ZJ88"/>
<dbReference type="STRING" id="1291379.TPE_0091"/>
<dbReference type="HOGENOM" id="CLU_567341_0_0_12"/>
<evidence type="ECO:0000313" key="4">
    <source>
        <dbReference type="Proteomes" id="UP000015620"/>
    </source>
</evidence>
<dbReference type="InterPro" id="IPR050708">
    <property type="entry name" value="T6SS_VgrG/RHS"/>
</dbReference>
<dbReference type="OrthoDB" id="353304at2"/>
<name>S5ZJ88_9SPIR</name>
<dbReference type="Pfam" id="PF25023">
    <property type="entry name" value="TEN_YD-shell"/>
    <property type="match status" value="1"/>
</dbReference>
<proteinExistence type="predicted"/>
<dbReference type="InterPro" id="IPR022385">
    <property type="entry name" value="Rhs_assc_core"/>
</dbReference>
<dbReference type="InterPro" id="IPR056823">
    <property type="entry name" value="TEN-like_YD-shell"/>
</dbReference>
<reference evidence="3 4" key="1">
    <citation type="journal article" date="2013" name="PLoS ONE">
        <title>Genome-Wide Relatedness of Treponema pedis, from Gingiva and Necrotic Skin Lesions of Pigs, with the Human Oral Pathogen Treponema denticola.</title>
        <authorList>
            <person name="Svartstrom O."/>
            <person name="Mushtaq M."/>
            <person name="Pringle M."/>
            <person name="Segerman B."/>
        </authorList>
    </citation>
    <scope>NUCLEOTIDE SEQUENCE [LARGE SCALE GENOMIC DNA]</scope>
    <source>
        <strain evidence="3">T A4</strain>
    </source>
</reference>
<evidence type="ECO:0000259" key="2">
    <source>
        <dbReference type="Pfam" id="PF25023"/>
    </source>
</evidence>
<protein>
    <submittedName>
        <fullName evidence="3">YD repeat-containing protein</fullName>
    </submittedName>
</protein>
<organism evidence="3 4">
    <name type="scientific">Treponema pedis str. T A4</name>
    <dbReference type="NCBI Taxonomy" id="1291379"/>
    <lineage>
        <taxon>Bacteria</taxon>
        <taxon>Pseudomonadati</taxon>
        <taxon>Spirochaetota</taxon>
        <taxon>Spirochaetia</taxon>
        <taxon>Spirochaetales</taxon>
        <taxon>Treponemataceae</taxon>
        <taxon>Treponema</taxon>
    </lineage>
</organism>
<dbReference type="PATRIC" id="fig|1291379.3.peg.90"/>
<dbReference type="Proteomes" id="UP000015620">
    <property type="component" value="Chromosome"/>
</dbReference>
<dbReference type="PANTHER" id="PTHR32305:SF15">
    <property type="entry name" value="PROTEIN RHSA-RELATED"/>
    <property type="match status" value="1"/>
</dbReference>
<sequence length="481" mass="55488">MKISYLFNQPNHITTRTAIVREQKQFIKIAFAVHLSAVISAERYRSDSGALKSAVLNFVFFIILKNKIEQSAAESCLRTFELRVFDKTSRIKPLNLLNALTDRTFENRHVGCKEREKINRRRTLCTLRINFFEATPQTACIFSKEMTHTDNQGDNEEQKAKRYYYHSDHLGSAQFVTDWRGKQYEHIEYTPYGELWVEETAPGIDKLPFRFTGKELDEETELYYYGARYLDPKYSRWFTGDPALSDYIPQAPVNDEAKKHNENLPGMGGVFNTVNLHVYHYAGNNPVKYVDPTGRTTEDGAEVTVIIYYNREEQIEFKKAAETAAKSYSNQDNTYLIGVYTADEFKSQWSWLNVYFEVNNIEVDNMEIFCHGDAENLYFKGSNLSVGDVSFLDDFSFSKNAQMILHSCNSGTSDSGISQAFANKENITVSGQTGYANFSSEFEKFRFIFFASSIYLEAYNRTKNNPKGDGARLPRRNYRKE</sequence>
<dbReference type="EMBL" id="CP004120">
    <property type="protein sequence ID" value="AGT42592.1"/>
    <property type="molecule type" value="Genomic_DNA"/>
</dbReference>
<evidence type="ECO:0000256" key="1">
    <source>
        <dbReference type="ARBA" id="ARBA00022737"/>
    </source>
</evidence>
<accession>S5ZJ88</accession>